<dbReference type="SUPFAM" id="SSF52058">
    <property type="entry name" value="L domain-like"/>
    <property type="match status" value="1"/>
</dbReference>
<comment type="subcellular location">
    <subcellularLocation>
        <location evidence="1">Nucleus</location>
    </subcellularLocation>
</comment>
<sequence length="360" mass="41056">MSKEEEKAALNSSDNNSIYETDPEDVQAPGNPISTLDTATGFSLIDDTNPQEIAADEDLADELASDLEYLDLVHLKVKSLENLNLDRFAQLTGICLRQNLVDSLVPLKAISKKDQVTELDFYDNRINHISKHVNEFENLEVLDLSFNKIKNIKNVDRLSKLKKLYLVQNKVHEIKNISNLKSLETLELGGNKLTEIGEELLNLSSITDLWLGKNYIQRLQNLDSLKNLEILSIQSNRLTKIEGLEELVNLRELYLADNGISKIENLDKNTKLEVLDLTSNKIEHLENMSHLTSLTDLWFSYNKISSFAEVEKELSKLPQLDTVYFEHNPIQTENPTSYRRKLKLILGSSLQKIDATYIRS</sequence>
<dbReference type="Gene3D" id="3.80.10.10">
    <property type="entry name" value="Ribonuclease Inhibitor"/>
    <property type="match status" value="2"/>
</dbReference>
<dbReference type="AlphaFoldDB" id="C4R163"/>
<dbReference type="SMART" id="SM00369">
    <property type="entry name" value="LRR_TYP"/>
    <property type="match status" value="5"/>
</dbReference>
<keyword evidence="3" id="KW-0677">Repeat</keyword>
<dbReference type="HOGENOM" id="CLU_044236_0_0_1"/>
<dbReference type="GO" id="GO:0051457">
    <property type="term" value="P:maintenance of protein location in nucleus"/>
    <property type="evidence" value="ECO:0007669"/>
    <property type="project" value="EnsemblFungi"/>
</dbReference>
<gene>
    <name evidence="8" type="ordered locus">PAS_chr2-1_0601</name>
</gene>
<dbReference type="InterPro" id="IPR003591">
    <property type="entry name" value="Leu-rich_rpt_typical-subtyp"/>
</dbReference>
<evidence type="ECO:0000256" key="5">
    <source>
        <dbReference type="ARBA" id="ARBA00023460"/>
    </source>
</evidence>
<dbReference type="FunCoup" id="C4R163">
    <property type="interactions" value="335"/>
</dbReference>
<dbReference type="InterPro" id="IPR055414">
    <property type="entry name" value="LRR_R13L4/SHOC2-like"/>
</dbReference>
<name>C4R163_KOMPG</name>
<organism evidence="8 9">
    <name type="scientific">Komagataella phaffii (strain GS115 / ATCC 20864)</name>
    <name type="common">Yeast</name>
    <name type="synonym">Pichia pastoris</name>
    <dbReference type="NCBI Taxonomy" id="644223"/>
    <lineage>
        <taxon>Eukaryota</taxon>
        <taxon>Fungi</taxon>
        <taxon>Dikarya</taxon>
        <taxon>Ascomycota</taxon>
        <taxon>Saccharomycotina</taxon>
        <taxon>Pichiomycetes</taxon>
        <taxon>Pichiales</taxon>
        <taxon>Pichiaceae</taxon>
        <taxon>Komagataella</taxon>
    </lineage>
</organism>
<proteinExistence type="inferred from homology"/>
<dbReference type="OMA" id="EVWASYN"/>
<dbReference type="KEGG" id="ppa:PAS_chr2-1_0601"/>
<dbReference type="PANTHER" id="PTHR46652:SF3">
    <property type="entry name" value="LEUCINE-RICH REPEAT-CONTAINING PROTEIN 9"/>
    <property type="match status" value="1"/>
</dbReference>
<dbReference type="SMART" id="SM00365">
    <property type="entry name" value="LRR_SD22"/>
    <property type="match status" value="10"/>
</dbReference>
<dbReference type="STRING" id="644223.C4R163"/>
<dbReference type="InterPro" id="IPR032675">
    <property type="entry name" value="LRR_dom_sf"/>
</dbReference>
<evidence type="ECO:0000256" key="2">
    <source>
        <dbReference type="ARBA" id="ARBA00022614"/>
    </source>
</evidence>
<dbReference type="GeneID" id="8198037"/>
<evidence type="ECO:0000313" key="8">
    <source>
        <dbReference type="EMBL" id="CAY69237.1"/>
    </source>
</evidence>
<dbReference type="RefSeq" id="XP_002491517.1">
    <property type="nucleotide sequence ID" value="XM_002491472.1"/>
</dbReference>
<dbReference type="GO" id="GO:0007059">
    <property type="term" value="P:chromosome segregation"/>
    <property type="evidence" value="ECO:0007669"/>
    <property type="project" value="EnsemblFungi"/>
</dbReference>
<evidence type="ECO:0000256" key="1">
    <source>
        <dbReference type="ARBA" id="ARBA00004123"/>
    </source>
</evidence>
<dbReference type="PANTHER" id="PTHR46652">
    <property type="entry name" value="LEUCINE-RICH REPEAT AND IQ DOMAIN-CONTAINING PROTEIN 1-RELATED"/>
    <property type="match status" value="1"/>
</dbReference>
<dbReference type="GO" id="GO:0005634">
    <property type="term" value="C:nucleus"/>
    <property type="evidence" value="ECO:0007669"/>
    <property type="project" value="UniProtKB-SubCell"/>
</dbReference>
<dbReference type="OrthoDB" id="266138at2759"/>
<keyword evidence="4" id="KW-0539">Nucleus</keyword>
<evidence type="ECO:0000256" key="6">
    <source>
        <dbReference type="SAM" id="MobiDB-lite"/>
    </source>
</evidence>
<feature type="compositionally biased region" description="Polar residues" evidence="6">
    <location>
        <begin position="10"/>
        <end position="19"/>
    </location>
</feature>
<reference evidence="8 9" key="1">
    <citation type="journal article" date="2009" name="Nat. Biotechnol.">
        <title>Genome sequence of the recombinant protein production host Pichia pastoris.</title>
        <authorList>
            <person name="De Schutter K."/>
            <person name="Lin Y.C."/>
            <person name="Tiels P."/>
            <person name="Van Hecke A."/>
            <person name="Glinka S."/>
            <person name="Weber-Lehmann J."/>
            <person name="Rouze P."/>
            <person name="Van de Peer Y."/>
            <person name="Callewaert N."/>
        </authorList>
    </citation>
    <scope>NUCLEOTIDE SEQUENCE [LARGE SCALE GENOMIC DNA]</scope>
    <source>
        <strain evidence="9">GS115 / ATCC 20864</strain>
    </source>
</reference>
<dbReference type="Pfam" id="PF23598">
    <property type="entry name" value="LRR_14"/>
    <property type="match status" value="1"/>
</dbReference>
<dbReference type="GO" id="GO:0072542">
    <property type="term" value="F:protein phosphatase activator activity"/>
    <property type="evidence" value="ECO:0007669"/>
    <property type="project" value="EnsemblFungi"/>
</dbReference>
<accession>C4R163</accession>
<evidence type="ECO:0000256" key="3">
    <source>
        <dbReference type="ARBA" id="ARBA00022737"/>
    </source>
</evidence>
<dbReference type="eggNOG" id="KOG0531">
    <property type="taxonomic scope" value="Eukaryota"/>
</dbReference>
<keyword evidence="2" id="KW-0433">Leucine-rich repeat</keyword>
<dbReference type="Proteomes" id="UP000000314">
    <property type="component" value="Chromosome 2"/>
</dbReference>
<feature type="region of interest" description="Disordered" evidence="6">
    <location>
        <begin position="1"/>
        <end position="33"/>
    </location>
</feature>
<dbReference type="InterPro" id="IPR001611">
    <property type="entry name" value="Leu-rich_rpt"/>
</dbReference>
<dbReference type="GO" id="GO:0004865">
    <property type="term" value="F:protein serine/threonine phosphatase inhibitor activity"/>
    <property type="evidence" value="ECO:0007669"/>
    <property type="project" value="EnsemblFungi"/>
</dbReference>
<dbReference type="EMBL" id="FN392320">
    <property type="protein sequence ID" value="CAY69237.1"/>
    <property type="molecule type" value="Genomic_DNA"/>
</dbReference>
<protein>
    <submittedName>
        <fullName evidence="8">Conserved nuclear regulatory subunit of Glc7p type 1 protein serine-threonine phosphatase (PP1)</fullName>
    </submittedName>
</protein>
<keyword evidence="9" id="KW-1185">Reference proteome</keyword>
<feature type="domain" description="Disease resistance R13L4/SHOC-2-like LRR" evidence="7">
    <location>
        <begin position="123"/>
        <end position="319"/>
    </location>
</feature>
<dbReference type="PROSITE" id="PS51450">
    <property type="entry name" value="LRR"/>
    <property type="match status" value="8"/>
</dbReference>
<evidence type="ECO:0000313" key="9">
    <source>
        <dbReference type="Proteomes" id="UP000000314"/>
    </source>
</evidence>
<dbReference type="GO" id="GO:0000164">
    <property type="term" value="C:protein phosphatase type 1 complex"/>
    <property type="evidence" value="ECO:0007669"/>
    <property type="project" value="EnsemblFungi"/>
</dbReference>
<dbReference type="InParanoid" id="C4R163"/>
<evidence type="ECO:0000256" key="4">
    <source>
        <dbReference type="ARBA" id="ARBA00023242"/>
    </source>
</evidence>
<evidence type="ECO:0000259" key="7">
    <source>
        <dbReference type="Pfam" id="PF23598"/>
    </source>
</evidence>
<comment type="similarity">
    <text evidence="5">Belongs to the SDS22 family.</text>
</comment>
<dbReference type="FunFam" id="3.80.10.10:FF:000055">
    <property type="entry name" value="Protein phosphatase 1 regulatory subunit 7"/>
    <property type="match status" value="1"/>
</dbReference>
<dbReference type="InterPro" id="IPR050836">
    <property type="entry name" value="SDS22/Internalin_LRR"/>
</dbReference>